<dbReference type="EMBL" id="JAVRIC010000021">
    <property type="protein sequence ID" value="MDT0498439.1"/>
    <property type="molecule type" value="Genomic_DNA"/>
</dbReference>
<feature type="transmembrane region" description="Helical" evidence="1">
    <location>
        <begin position="75"/>
        <end position="98"/>
    </location>
</feature>
<accession>A0ABU2WKM6</accession>
<dbReference type="Gene3D" id="3.30.70.270">
    <property type="match status" value="1"/>
</dbReference>
<dbReference type="RefSeq" id="WP_311365848.1">
    <property type="nucleotide sequence ID" value="NZ_JAVRIC010000021.1"/>
</dbReference>
<dbReference type="SMART" id="SM00267">
    <property type="entry name" value="GGDEF"/>
    <property type="match status" value="1"/>
</dbReference>
<feature type="transmembrane region" description="Helical" evidence="1">
    <location>
        <begin position="46"/>
        <end position="69"/>
    </location>
</feature>
<feature type="transmembrane region" description="Helical" evidence="1">
    <location>
        <begin position="105"/>
        <end position="127"/>
    </location>
</feature>
<protein>
    <submittedName>
        <fullName evidence="3">MHYT domain-containing protein</fullName>
    </submittedName>
</protein>
<dbReference type="Proteomes" id="UP001254608">
    <property type="component" value="Unassembled WGS sequence"/>
</dbReference>
<feature type="transmembrane region" description="Helical" evidence="1">
    <location>
        <begin position="147"/>
        <end position="166"/>
    </location>
</feature>
<evidence type="ECO:0000259" key="2">
    <source>
        <dbReference type="PROSITE" id="PS50924"/>
    </source>
</evidence>
<dbReference type="SUPFAM" id="SSF55073">
    <property type="entry name" value="Nucleotide cyclase"/>
    <property type="match status" value="1"/>
</dbReference>
<dbReference type="InterPro" id="IPR043128">
    <property type="entry name" value="Rev_trsase/Diguanyl_cyclase"/>
</dbReference>
<gene>
    <name evidence="3" type="ORF">RM530_13865</name>
</gene>
<dbReference type="PROSITE" id="PS50924">
    <property type="entry name" value="MHYT"/>
    <property type="match status" value="1"/>
</dbReference>
<evidence type="ECO:0000256" key="1">
    <source>
        <dbReference type="PROSITE-ProRule" id="PRU00244"/>
    </source>
</evidence>
<proteinExistence type="predicted"/>
<dbReference type="InterPro" id="IPR005330">
    <property type="entry name" value="MHYT_dom"/>
</dbReference>
<organism evidence="3 4">
    <name type="scientific">Banduia mediterranea</name>
    <dbReference type="NCBI Taxonomy" id="3075609"/>
    <lineage>
        <taxon>Bacteria</taxon>
        <taxon>Pseudomonadati</taxon>
        <taxon>Pseudomonadota</taxon>
        <taxon>Gammaproteobacteria</taxon>
        <taxon>Nevskiales</taxon>
        <taxon>Algiphilaceae</taxon>
        <taxon>Banduia</taxon>
    </lineage>
</organism>
<sequence length="424" mass="45825">MNTEFISGQYDWGLVVVSYIIAGFAAYVAITVVHRVFETAAEQWRWLILGALAMGCGIWSMHMVGMQAFAMPIPVGYAIGKTVASLLAAIAVASLALYVSSREQLGLGAVLVGALLMGAGICVMHYMGMAAMEMSPAIQYDPGLFSASVIIAVAASGAALWILFNLRRISRHRRTPARLLAAAIMAAAISGMHYTGMAAANFPVGTVCGAVDGLGGTWTTLAVAVFSLLLAGLIAGLVRSDAVKHAHLREQRARREDEDRARFLSLYDPQTKLPNRASFQQEIVNFMSRAKRSGVNFDLYYCSVNFPGEPSDEIIDDAIDGIAKRLRAGCQPGDFLARYTRQEFVFLRARMHEHDAPEAVRQTLRVACSAPVDVRSEVVSPQSHIGFAQYPSDGDNSRTLLFAATRSADATPSTPTRGRFALVR</sequence>
<feature type="domain" description="MHYT" evidence="2">
    <location>
        <begin position="10"/>
        <end position="203"/>
    </location>
</feature>
<keyword evidence="4" id="KW-1185">Reference proteome</keyword>
<keyword evidence="1" id="KW-0812">Transmembrane</keyword>
<reference evidence="3 4" key="1">
    <citation type="submission" date="2023-09" db="EMBL/GenBank/DDBJ databases">
        <authorList>
            <person name="Rey-Velasco X."/>
        </authorList>
    </citation>
    <scope>NUCLEOTIDE SEQUENCE [LARGE SCALE GENOMIC DNA]</scope>
    <source>
        <strain evidence="3 4">W345</strain>
    </source>
</reference>
<keyword evidence="1" id="KW-0472">Membrane</keyword>
<feature type="transmembrane region" description="Helical" evidence="1">
    <location>
        <begin position="216"/>
        <end position="238"/>
    </location>
</feature>
<dbReference type="InterPro" id="IPR000160">
    <property type="entry name" value="GGDEF_dom"/>
</dbReference>
<dbReference type="Pfam" id="PF00990">
    <property type="entry name" value="GGDEF"/>
    <property type="match status" value="1"/>
</dbReference>
<evidence type="ECO:0000313" key="3">
    <source>
        <dbReference type="EMBL" id="MDT0498439.1"/>
    </source>
</evidence>
<keyword evidence="1" id="KW-1133">Transmembrane helix</keyword>
<dbReference type="InterPro" id="IPR029787">
    <property type="entry name" value="Nucleotide_cyclase"/>
</dbReference>
<dbReference type="Pfam" id="PF03707">
    <property type="entry name" value="MHYT"/>
    <property type="match status" value="3"/>
</dbReference>
<comment type="caution">
    <text evidence="3">The sequence shown here is derived from an EMBL/GenBank/DDBJ whole genome shotgun (WGS) entry which is preliminary data.</text>
</comment>
<dbReference type="PANTHER" id="PTHR35152:SF1">
    <property type="entry name" value="DOMAIN SIGNALLING PROTEIN, PUTATIVE (AFU_ORTHOLOGUE AFUA_5G11310)-RELATED"/>
    <property type="match status" value="1"/>
</dbReference>
<dbReference type="PANTHER" id="PTHR35152">
    <property type="entry name" value="DOMAIN SIGNALLING PROTEIN, PUTATIVE (AFU_ORTHOLOGUE AFUA_5G11310)-RELATED"/>
    <property type="match status" value="1"/>
</dbReference>
<feature type="transmembrane region" description="Helical" evidence="1">
    <location>
        <begin position="12"/>
        <end position="34"/>
    </location>
</feature>
<name>A0ABU2WKM6_9GAMM</name>
<evidence type="ECO:0000313" key="4">
    <source>
        <dbReference type="Proteomes" id="UP001254608"/>
    </source>
</evidence>
<feature type="transmembrane region" description="Helical" evidence="1">
    <location>
        <begin position="178"/>
        <end position="196"/>
    </location>
</feature>